<dbReference type="EMBL" id="BLWC01000001">
    <property type="protein sequence ID" value="GFM96966.1"/>
    <property type="molecule type" value="Genomic_DNA"/>
</dbReference>
<protein>
    <submittedName>
        <fullName evidence="1">Uncharacterized protein</fullName>
    </submittedName>
</protein>
<dbReference type="AlphaFoldDB" id="A0A7J0C5I8"/>
<organism evidence="1 2">
    <name type="scientific">Streptomyces fulvorobeus</name>
    <dbReference type="NCBI Taxonomy" id="284028"/>
    <lineage>
        <taxon>Bacteria</taxon>
        <taxon>Bacillati</taxon>
        <taxon>Actinomycetota</taxon>
        <taxon>Actinomycetes</taxon>
        <taxon>Kitasatosporales</taxon>
        <taxon>Streptomycetaceae</taxon>
        <taxon>Streptomyces</taxon>
    </lineage>
</organism>
<name>A0A7J0C5I8_9ACTN</name>
<reference evidence="1 2" key="1">
    <citation type="submission" date="2020-05" db="EMBL/GenBank/DDBJ databases">
        <title>Whole genome shotgun sequence of Streptomyces fulvorobeus NBRC 15897.</title>
        <authorList>
            <person name="Komaki H."/>
            <person name="Tamura T."/>
        </authorList>
    </citation>
    <scope>NUCLEOTIDE SEQUENCE [LARGE SCALE GENOMIC DNA]</scope>
    <source>
        <strain evidence="1 2">NBRC 15897</strain>
    </source>
</reference>
<keyword evidence="2" id="KW-1185">Reference proteome</keyword>
<sequence>MVPSARFFDNSPDESCYWAPGHNLEALTNLEYFEITPSNDYDTLMSHARRAAAYMETTAHRHPRV</sequence>
<dbReference type="Proteomes" id="UP000498980">
    <property type="component" value="Unassembled WGS sequence"/>
</dbReference>
<evidence type="ECO:0000313" key="2">
    <source>
        <dbReference type="Proteomes" id="UP000498980"/>
    </source>
</evidence>
<accession>A0A7J0C5I8</accession>
<proteinExistence type="predicted"/>
<gene>
    <name evidence="1" type="ORF">Sfulv_17770</name>
</gene>
<comment type="caution">
    <text evidence="1">The sequence shown here is derived from an EMBL/GenBank/DDBJ whole genome shotgun (WGS) entry which is preliminary data.</text>
</comment>
<evidence type="ECO:0000313" key="1">
    <source>
        <dbReference type="EMBL" id="GFM96966.1"/>
    </source>
</evidence>